<feature type="signal peptide" evidence="1">
    <location>
        <begin position="1"/>
        <end position="25"/>
    </location>
</feature>
<protein>
    <submittedName>
        <fullName evidence="2">Uncharacterized protein</fullName>
    </submittedName>
</protein>
<name>A0ABZ2YKU5_9BACT</name>
<keyword evidence="1" id="KW-0732">Signal</keyword>
<organism evidence="2 3">
    <name type="scientific">Chitinophaga pollutisoli</name>
    <dbReference type="NCBI Taxonomy" id="3133966"/>
    <lineage>
        <taxon>Bacteria</taxon>
        <taxon>Pseudomonadati</taxon>
        <taxon>Bacteroidota</taxon>
        <taxon>Chitinophagia</taxon>
        <taxon>Chitinophagales</taxon>
        <taxon>Chitinophagaceae</taxon>
        <taxon>Chitinophaga</taxon>
    </lineage>
</organism>
<feature type="chain" id="PRO_5046096114" evidence="1">
    <location>
        <begin position="26"/>
        <end position="94"/>
    </location>
</feature>
<sequence length="94" mass="10839">MSCTRFHIILMLSLLATCWLTPAAAQVAPSWRDSIAMATNDTARADYFMSLGREYMHKPGEVKSDLDSAYYCLDQARKLANHTKREETYVWCHY</sequence>
<dbReference type="RefSeq" id="WP_341835228.1">
    <property type="nucleotide sequence ID" value="NZ_CP149822.1"/>
</dbReference>
<keyword evidence="3" id="KW-1185">Reference proteome</keyword>
<evidence type="ECO:0000256" key="1">
    <source>
        <dbReference type="SAM" id="SignalP"/>
    </source>
</evidence>
<gene>
    <name evidence="2" type="ORF">WJU16_20270</name>
</gene>
<evidence type="ECO:0000313" key="3">
    <source>
        <dbReference type="Proteomes" id="UP001485459"/>
    </source>
</evidence>
<dbReference type="Proteomes" id="UP001485459">
    <property type="component" value="Chromosome"/>
</dbReference>
<reference evidence="3" key="1">
    <citation type="submission" date="2024-03" db="EMBL/GenBank/DDBJ databases">
        <title>Chitinophaga horti sp. nov., isolated from garden soil.</title>
        <authorList>
            <person name="Lee D.S."/>
            <person name="Han D.M."/>
            <person name="Baek J.H."/>
            <person name="Choi D.G."/>
            <person name="Jeon J.H."/>
            <person name="Jeon C.O."/>
        </authorList>
    </citation>
    <scope>NUCLEOTIDE SEQUENCE [LARGE SCALE GENOMIC DNA]</scope>
    <source>
        <strain evidence="3">GPA1</strain>
    </source>
</reference>
<evidence type="ECO:0000313" key="2">
    <source>
        <dbReference type="EMBL" id="WZN40305.1"/>
    </source>
</evidence>
<proteinExistence type="predicted"/>
<dbReference type="EMBL" id="CP149822">
    <property type="protein sequence ID" value="WZN40305.1"/>
    <property type="molecule type" value="Genomic_DNA"/>
</dbReference>
<accession>A0ABZ2YKU5</accession>